<protein>
    <submittedName>
        <fullName evidence="2">Uncharacterized protein</fullName>
    </submittedName>
</protein>
<organism evidence="2">
    <name type="scientific">viral metagenome</name>
    <dbReference type="NCBI Taxonomy" id="1070528"/>
    <lineage>
        <taxon>unclassified sequences</taxon>
        <taxon>metagenomes</taxon>
        <taxon>organismal metagenomes</taxon>
    </lineage>
</organism>
<evidence type="ECO:0000256" key="1">
    <source>
        <dbReference type="SAM" id="Phobius"/>
    </source>
</evidence>
<name>A0A6C0M246_9ZZZZ</name>
<keyword evidence="1" id="KW-0812">Transmembrane</keyword>
<dbReference type="AlphaFoldDB" id="A0A6C0M246"/>
<keyword evidence="1" id="KW-1133">Transmembrane helix</keyword>
<dbReference type="EMBL" id="MN740615">
    <property type="protein sequence ID" value="QHU35914.1"/>
    <property type="molecule type" value="Genomic_DNA"/>
</dbReference>
<proteinExistence type="predicted"/>
<accession>A0A6C0M246</accession>
<evidence type="ECO:0000313" key="2">
    <source>
        <dbReference type="EMBL" id="QHU35914.1"/>
    </source>
</evidence>
<reference evidence="2" key="1">
    <citation type="journal article" date="2020" name="Nature">
        <title>Giant virus diversity and host interactions through global metagenomics.</title>
        <authorList>
            <person name="Schulz F."/>
            <person name="Roux S."/>
            <person name="Paez-Espino D."/>
            <person name="Jungbluth S."/>
            <person name="Walsh D.A."/>
            <person name="Denef V.J."/>
            <person name="McMahon K.D."/>
            <person name="Konstantinidis K.T."/>
            <person name="Eloe-Fadrosh E.A."/>
            <person name="Kyrpides N.C."/>
            <person name="Woyke T."/>
        </authorList>
    </citation>
    <scope>NUCLEOTIDE SEQUENCE</scope>
    <source>
        <strain evidence="2">GVMAG-S-1035085-51</strain>
    </source>
</reference>
<feature type="transmembrane region" description="Helical" evidence="1">
    <location>
        <begin position="6"/>
        <end position="29"/>
    </location>
</feature>
<sequence length="103" mass="12183">MQILPFVINGMLFSLLGLLSGIILDSIFIKLYKKYTKKHHTYLLIILQLLVNVIIMFCYISFKKNKIGLEKWEFSLLALSFPSFFFNVQFSLFDRIKELKLIK</sequence>
<feature type="transmembrane region" description="Helical" evidence="1">
    <location>
        <begin position="41"/>
        <end position="62"/>
    </location>
</feature>
<keyword evidence="1" id="KW-0472">Membrane</keyword>
<feature type="transmembrane region" description="Helical" evidence="1">
    <location>
        <begin position="74"/>
        <end position="93"/>
    </location>
</feature>